<protein>
    <submittedName>
        <fullName evidence="1">Uncharacterized protein</fullName>
    </submittedName>
</protein>
<dbReference type="EMBL" id="ML996584">
    <property type="protein sequence ID" value="KAF2753301.1"/>
    <property type="molecule type" value="Genomic_DNA"/>
</dbReference>
<reference evidence="1" key="1">
    <citation type="journal article" date="2020" name="Stud. Mycol.">
        <title>101 Dothideomycetes genomes: a test case for predicting lifestyles and emergence of pathogens.</title>
        <authorList>
            <person name="Haridas S."/>
            <person name="Albert R."/>
            <person name="Binder M."/>
            <person name="Bloem J."/>
            <person name="Labutti K."/>
            <person name="Salamov A."/>
            <person name="Andreopoulos B."/>
            <person name="Baker S."/>
            <person name="Barry K."/>
            <person name="Bills G."/>
            <person name="Bluhm B."/>
            <person name="Cannon C."/>
            <person name="Castanera R."/>
            <person name="Culley D."/>
            <person name="Daum C."/>
            <person name="Ezra D."/>
            <person name="Gonzalez J."/>
            <person name="Henrissat B."/>
            <person name="Kuo A."/>
            <person name="Liang C."/>
            <person name="Lipzen A."/>
            <person name="Lutzoni F."/>
            <person name="Magnuson J."/>
            <person name="Mondo S."/>
            <person name="Nolan M."/>
            <person name="Ohm R."/>
            <person name="Pangilinan J."/>
            <person name="Park H.-J."/>
            <person name="Ramirez L."/>
            <person name="Alfaro M."/>
            <person name="Sun H."/>
            <person name="Tritt A."/>
            <person name="Yoshinaga Y."/>
            <person name="Zwiers L.-H."/>
            <person name="Turgeon B."/>
            <person name="Goodwin S."/>
            <person name="Spatafora J."/>
            <person name="Crous P."/>
            <person name="Grigoriev I."/>
        </authorList>
    </citation>
    <scope>NUCLEOTIDE SEQUENCE</scope>
    <source>
        <strain evidence="1">CBS 121739</strain>
    </source>
</reference>
<name>A0A6A6VVN3_9PEZI</name>
<keyword evidence="2" id="KW-1185">Reference proteome</keyword>
<gene>
    <name evidence="1" type="ORF">EJ05DRAFT_490027</name>
</gene>
<dbReference type="Proteomes" id="UP000799437">
    <property type="component" value="Unassembled WGS sequence"/>
</dbReference>
<dbReference type="RefSeq" id="XP_033595752.1">
    <property type="nucleotide sequence ID" value="XM_033745838.1"/>
</dbReference>
<evidence type="ECO:0000313" key="1">
    <source>
        <dbReference type="EMBL" id="KAF2753301.1"/>
    </source>
</evidence>
<accession>A0A6A6VVN3</accession>
<dbReference type="AlphaFoldDB" id="A0A6A6VVN3"/>
<organism evidence="1 2">
    <name type="scientific">Pseudovirgaria hyperparasitica</name>
    <dbReference type="NCBI Taxonomy" id="470096"/>
    <lineage>
        <taxon>Eukaryota</taxon>
        <taxon>Fungi</taxon>
        <taxon>Dikarya</taxon>
        <taxon>Ascomycota</taxon>
        <taxon>Pezizomycotina</taxon>
        <taxon>Dothideomycetes</taxon>
        <taxon>Dothideomycetes incertae sedis</taxon>
        <taxon>Acrospermales</taxon>
        <taxon>Acrospermaceae</taxon>
        <taxon>Pseudovirgaria</taxon>
    </lineage>
</organism>
<proteinExistence type="predicted"/>
<sequence length="104" mass="11250">MASQLLVAVIVVAVVVAVVVCATPRLLTALALYTREEKDAFRAAAAAAAPATPSIHPISTEHTKLRYRGGSRQLAIRSEEIVYVGGKRVKRAEEEEEDEEESCD</sequence>
<evidence type="ECO:0000313" key="2">
    <source>
        <dbReference type="Proteomes" id="UP000799437"/>
    </source>
</evidence>
<dbReference type="GeneID" id="54486892"/>